<dbReference type="SUPFAM" id="SSF53098">
    <property type="entry name" value="Ribonuclease H-like"/>
    <property type="match status" value="2"/>
</dbReference>
<dbReference type="Pfam" id="PF14291">
    <property type="entry name" value="DUF4371"/>
    <property type="match status" value="2"/>
</dbReference>
<dbReference type="InterPro" id="IPR012337">
    <property type="entry name" value="RNaseH-like_sf"/>
</dbReference>
<evidence type="ECO:0000313" key="3">
    <source>
        <dbReference type="EMBL" id="KAL0151960.1"/>
    </source>
</evidence>
<protein>
    <recommendedName>
        <fullName evidence="2">TTF-type domain-containing protein</fullName>
    </recommendedName>
</protein>
<dbReference type="EMBL" id="JAMKFB020000207">
    <property type="protein sequence ID" value="KAL0151960.1"/>
    <property type="molecule type" value="Genomic_DNA"/>
</dbReference>
<dbReference type="Proteomes" id="UP001529510">
    <property type="component" value="Unassembled WGS sequence"/>
</dbReference>
<evidence type="ECO:0000313" key="4">
    <source>
        <dbReference type="Proteomes" id="UP001529510"/>
    </source>
</evidence>
<keyword evidence="4" id="KW-1185">Reference proteome</keyword>
<organism evidence="3 4">
    <name type="scientific">Cirrhinus mrigala</name>
    <name type="common">Mrigala</name>
    <dbReference type="NCBI Taxonomy" id="683832"/>
    <lineage>
        <taxon>Eukaryota</taxon>
        <taxon>Metazoa</taxon>
        <taxon>Chordata</taxon>
        <taxon>Craniata</taxon>
        <taxon>Vertebrata</taxon>
        <taxon>Euteleostomi</taxon>
        <taxon>Actinopterygii</taxon>
        <taxon>Neopterygii</taxon>
        <taxon>Teleostei</taxon>
        <taxon>Ostariophysi</taxon>
        <taxon>Cypriniformes</taxon>
        <taxon>Cyprinidae</taxon>
        <taxon>Labeoninae</taxon>
        <taxon>Labeonini</taxon>
        <taxon>Cirrhinus</taxon>
    </lineage>
</organism>
<proteinExistence type="predicted"/>
<evidence type="ECO:0000256" key="1">
    <source>
        <dbReference type="SAM" id="MobiDB-lite"/>
    </source>
</evidence>
<accession>A0ABD0MQT2</accession>
<evidence type="ECO:0000259" key="2">
    <source>
        <dbReference type="SMART" id="SM00597"/>
    </source>
</evidence>
<reference evidence="3 4" key="1">
    <citation type="submission" date="2024-05" db="EMBL/GenBank/DDBJ databases">
        <title>Genome sequencing and assembly of Indian major carp, Cirrhinus mrigala (Hamilton, 1822).</title>
        <authorList>
            <person name="Mohindra V."/>
            <person name="Chowdhury L.M."/>
            <person name="Lal K."/>
            <person name="Jena J.K."/>
        </authorList>
    </citation>
    <scope>NUCLEOTIDE SEQUENCE [LARGE SCALE GENOMIC DNA]</scope>
    <source>
        <strain evidence="3">CM1030</strain>
        <tissue evidence="3">Blood</tissue>
    </source>
</reference>
<sequence>MWKERERRVSSGKEISTLLNADQLQKNRYYVSSIIDVIGFLVENQLPLRGKLDAFDNMSEGGSGLFLSLLDYTIKKDPLLADAVKTLPRNAMYTCHDIQNEIISLLSEVVTEAIVKEVGDSYYTLKVDESYEVAERLLTVATAEMGDARTLTDTILAELNKAGLNPSKILSQVYDGASLMSGKIGGVQKLLQEKLNKNIPYVHCLNHQLHLVVVHAMSAEAAVMDFFNVCNALYKYCKKPTIAVHYKGERLKRLLEQRWTGHLATVSVILNNFEEITSLLTKIDSVRAHGPELRMEAVGLLREISTPSFLFIANLVHEVLALLDPPNKLLQREDTDLWTGLSIVTSAKVCMQKLRCDEGFTKVWEKATAAANALPKSTTPKRRRTGNKNMDDYLVEETTGQREDDVETELKRLYYSTVDSVPAPPIQSDITETPAGSNSETGANGAEAEFSNLQAVDDLGIDQPNQVKLKQYPARMFGGKKRAFVSSWYINRDWLEYSVKADSAFCFCCRKFNVGTSRVDAFVNAGYRNWKNANETDRGFHKHQTSKEHLSSYAMWKERERRVSSGKEISTLLNADQLQKNRYYVSSIIDVIGFLVENQLPLRGKLDAFDNMSEGGSGLFLSLLDYTIKKDPLLADAVKTLPRNAMYTCHDIQNEIISLLSEVVTEAIVKEVGDSYYTLKVDGTRDPTGCENISIVIRFVNESESYEVAERLLTVATAEMGDARTLTDTILAELNKAGLNPSKILSQVYDGASLMSGKIGGVQKLLQEKLNKNIPYVHCLNHQLHLVVVHAMSAEAAVMDFFNVCNALYKYCKKPTIAVHYKGERLKRLLEQRWTGHLATVSVILNNFEEITSLLTEIDSVRAHGPELRMEAVGLLREISTPSFLFIANLVHEVLALLDPPNKLLQREDTDLWTGLSIVTSAKVCMQKLRCDEGFTKVWEKATAAANALPKSTTPKRRRTGNKNMDDYLVEETTGQREDDVETELKRLYYSTVDSVVGEMDQRFSEQNSHLYRALAVLDPESDLFLDPETVKCIMDLTQSPICYAEFEVAKNFLRSQKESKTEGDNWTTKLILSKYHKALQTMPSVLTAFKHALTFGASTAMWFNVRTRRLQLF</sequence>
<feature type="compositionally biased region" description="Polar residues" evidence="1">
    <location>
        <begin position="428"/>
        <end position="442"/>
    </location>
</feature>
<dbReference type="AlphaFoldDB" id="A0ABD0MQT2"/>
<comment type="caution">
    <text evidence="3">The sequence shown here is derived from an EMBL/GenBank/DDBJ whole genome shotgun (WGS) entry which is preliminary data.</text>
</comment>
<dbReference type="InterPro" id="IPR006580">
    <property type="entry name" value="Znf_TTF"/>
</dbReference>
<gene>
    <name evidence="3" type="ORF">M9458_052736</name>
</gene>
<dbReference type="PANTHER" id="PTHR45749:SF37">
    <property type="entry name" value="OS05G0311600 PROTEIN"/>
    <property type="match status" value="1"/>
</dbReference>
<dbReference type="InterPro" id="IPR025398">
    <property type="entry name" value="DUF4371"/>
</dbReference>
<name>A0ABD0MQT2_CIRMR</name>
<dbReference type="SMART" id="SM00597">
    <property type="entry name" value="ZnF_TTF"/>
    <property type="match status" value="1"/>
</dbReference>
<feature type="domain" description="TTF-type" evidence="2">
    <location>
        <begin position="480"/>
        <end position="568"/>
    </location>
</feature>
<feature type="region of interest" description="Disordered" evidence="1">
    <location>
        <begin position="423"/>
        <end position="444"/>
    </location>
</feature>
<dbReference type="PANTHER" id="PTHR45749">
    <property type="match status" value="1"/>
</dbReference>